<gene>
    <name evidence="2" type="ORF">ODALV1_LOCUS14795</name>
</gene>
<feature type="compositionally biased region" description="Polar residues" evidence="1">
    <location>
        <begin position="350"/>
        <end position="373"/>
    </location>
</feature>
<feature type="region of interest" description="Disordered" evidence="1">
    <location>
        <begin position="253"/>
        <end position="384"/>
    </location>
</feature>
<feature type="compositionally biased region" description="Low complexity" evidence="1">
    <location>
        <begin position="255"/>
        <end position="266"/>
    </location>
</feature>
<feature type="region of interest" description="Disordered" evidence="1">
    <location>
        <begin position="89"/>
        <end position="223"/>
    </location>
</feature>
<dbReference type="Proteomes" id="UP001642540">
    <property type="component" value="Unassembled WGS sequence"/>
</dbReference>
<dbReference type="EMBL" id="CAXLJM020000046">
    <property type="protein sequence ID" value="CAL8111171.1"/>
    <property type="molecule type" value="Genomic_DNA"/>
</dbReference>
<proteinExistence type="predicted"/>
<feature type="compositionally biased region" description="Polar residues" evidence="1">
    <location>
        <begin position="89"/>
        <end position="103"/>
    </location>
</feature>
<name>A0ABP1QT56_9HEXA</name>
<comment type="caution">
    <text evidence="2">The sequence shown here is derived from an EMBL/GenBank/DDBJ whole genome shotgun (WGS) entry which is preliminary data.</text>
</comment>
<accession>A0ABP1QT56</accession>
<evidence type="ECO:0000256" key="1">
    <source>
        <dbReference type="SAM" id="MobiDB-lite"/>
    </source>
</evidence>
<sequence>MFQSSFGNGTYPPHMQSSLSPQGFGLYNSNGGGSNENSTSTTSCLSPLSQQTVPRKDYLISNTVPHDVMNARGDGLWNATGNENFTTFSTSGGSRVNGVSENGSGEAMRRADGGFGGSFPKPQEHPLSHSVPTTTMPQPPYQSQHPKQYAPNETEPRISQRPNASVPTIRAAGALGQKDFSSGSSINGNRGNQWVMPSMFDGENSSHETVNSSTAPPRFLPQSELSGVSGFGIPRSTNGKALLKSQIQQPYYHQNNNATNNTSARNSRSEDPELDRDTKKDRLIDSLSNSDMITCLPGFKKRPDQIKHGRQNWPKTFSEDKVPQQILRSPAVPSAYSRQSPPSISPILNYGTNRQSDGRAYSNNNGPTMSDRNQVAGGSRPCSPISRAKAAIGQAQREFSKINSFVEAEADSRKPPGAWKNMGTPFLSGKSHIVVQSVSRHSGFP</sequence>
<feature type="compositionally biased region" description="Low complexity" evidence="1">
    <location>
        <begin position="35"/>
        <end position="51"/>
    </location>
</feature>
<feature type="compositionally biased region" description="Low complexity" evidence="1">
    <location>
        <begin position="181"/>
        <end position="192"/>
    </location>
</feature>
<feature type="compositionally biased region" description="Basic and acidic residues" evidence="1">
    <location>
        <begin position="267"/>
        <end position="284"/>
    </location>
</feature>
<protein>
    <submittedName>
        <fullName evidence="2">Uncharacterized protein</fullName>
    </submittedName>
</protein>
<feature type="compositionally biased region" description="Polar residues" evidence="1">
    <location>
        <begin position="130"/>
        <end position="146"/>
    </location>
</feature>
<feature type="region of interest" description="Disordered" evidence="1">
    <location>
        <begin position="1"/>
        <end position="51"/>
    </location>
</feature>
<organism evidence="2 3">
    <name type="scientific">Orchesella dallaii</name>
    <dbReference type="NCBI Taxonomy" id="48710"/>
    <lineage>
        <taxon>Eukaryota</taxon>
        <taxon>Metazoa</taxon>
        <taxon>Ecdysozoa</taxon>
        <taxon>Arthropoda</taxon>
        <taxon>Hexapoda</taxon>
        <taxon>Collembola</taxon>
        <taxon>Entomobryomorpha</taxon>
        <taxon>Entomobryoidea</taxon>
        <taxon>Orchesellidae</taxon>
        <taxon>Orchesellinae</taxon>
        <taxon>Orchesella</taxon>
    </lineage>
</organism>
<evidence type="ECO:0000313" key="2">
    <source>
        <dbReference type="EMBL" id="CAL8111171.1"/>
    </source>
</evidence>
<evidence type="ECO:0000313" key="3">
    <source>
        <dbReference type="Proteomes" id="UP001642540"/>
    </source>
</evidence>
<keyword evidence="3" id="KW-1185">Reference proteome</keyword>
<reference evidence="2 3" key="1">
    <citation type="submission" date="2024-08" db="EMBL/GenBank/DDBJ databases">
        <authorList>
            <person name="Cucini C."/>
            <person name="Frati F."/>
        </authorList>
    </citation>
    <scope>NUCLEOTIDE SEQUENCE [LARGE SCALE GENOMIC DNA]</scope>
</reference>